<evidence type="ECO:0000313" key="2">
    <source>
        <dbReference type="Proteomes" id="UP001165960"/>
    </source>
</evidence>
<evidence type="ECO:0000313" key="1">
    <source>
        <dbReference type="EMBL" id="KAJ9056442.1"/>
    </source>
</evidence>
<protein>
    <submittedName>
        <fullName evidence="1">Cyclin-dependent kinase 3</fullName>
        <ecNumber evidence="1">2.7.11.22</ecNumber>
    </submittedName>
</protein>
<keyword evidence="1" id="KW-0418">Kinase</keyword>
<keyword evidence="1" id="KW-0808">Transferase</keyword>
<dbReference type="EMBL" id="QTSX02005934">
    <property type="protein sequence ID" value="KAJ9056442.1"/>
    <property type="molecule type" value="Genomic_DNA"/>
</dbReference>
<sequence>MDNIRSDREIRIRGYTSTKRFLGEGTFGLVVEGIHTKTGKLVAIKKTHVTDEDEGVPPTSLREIATLKRLNHKNLVGLLDVHYQPLELYLVFDRHPQDLKAYLLKVDSKAGLSPEKRKRFMIDILSGMNYLHTQLLLHRDLKPGNILVTEEGVLKIADFGLVRNFVSLNGPLTHEVVTLWYRPPEILIKEEDEYDFTTDIWSIGCIFAELFVLVPFFEGRSDIAQLLAIFEKLGTPNDEIWPGFSDLHSHNGKFPLFRPKEITELIPSIEPSAADLMKKLLVYPKDKRISCLEALKHPYLSSKRPAPPSEPIEPIVRRSKRLKAKATL</sequence>
<keyword evidence="2" id="KW-1185">Reference proteome</keyword>
<dbReference type="EC" id="2.7.11.22" evidence="1"/>
<organism evidence="1 2">
    <name type="scientific">Entomophthora muscae</name>
    <dbReference type="NCBI Taxonomy" id="34485"/>
    <lineage>
        <taxon>Eukaryota</taxon>
        <taxon>Fungi</taxon>
        <taxon>Fungi incertae sedis</taxon>
        <taxon>Zoopagomycota</taxon>
        <taxon>Entomophthoromycotina</taxon>
        <taxon>Entomophthoromycetes</taxon>
        <taxon>Entomophthorales</taxon>
        <taxon>Entomophthoraceae</taxon>
        <taxon>Entomophthora</taxon>
    </lineage>
</organism>
<comment type="caution">
    <text evidence="1">The sequence shown here is derived from an EMBL/GenBank/DDBJ whole genome shotgun (WGS) entry which is preliminary data.</text>
</comment>
<dbReference type="Proteomes" id="UP001165960">
    <property type="component" value="Unassembled WGS sequence"/>
</dbReference>
<gene>
    <name evidence="1" type="primary">CDK3_2</name>
    <name evidence="1" type="ORF">DSO57_1033006</name>
</gene>
<reference evidence="1" key="1">
    <citation type="submission" date="2022-04" db="EMBL/GenBank/DDBJ databases">
        <title>Genome of the entomopathogenic fungus Entomophthora muscae.</title>
        <authorList>
            <person name="Elya C."/>
            <person name="Lovett B.R."/>
            <person name="Lee E."/>
            <person name="Macias A.M."/>
            <person name="Hajek A.E."/>
            <person name="De Bivort B.L."/>
            <person name="Kasson M.T."/>
            <person name="De Fine Licht H.H."/>
            <person name="Stajich J.E."/>
        </authorList>
    </citation>
    <scope>NUCLEOTIDE SEQUENCE</scope>
    <source>
        <strain evidence="1">Berkeley</strain>
    </source>
</reference>
<name>A0ACC2S2C2_9FUNG</name>
<proteinExistence type="predicted"/>
<accession>A0ACC2S2C2</accession>